<dbReference type="AlphaFoldDB" id="A0AA88E9I6"/>
<accession>A0AA88E9I6</accession>
<proteinExistence type="predicted"/>
<dbReference type="PANTHER" id="PTHR33731:SF17">
    <property type="entry name" value="ORGAN-SPECIFIC PROTEIN P4-LIKE"/>
    <property type="match status" value="1"/>
</dbReference>
<name>A0AA88E9I6_FICCA</name>
<protein>
    <submittedName>
        <fullName evidence="1">Uncharacterized protein</fullName>
    </submittedName>
</protein>
<dbReference type="Pfam" id="PF10950">
    <property type="entry name" value="Organ_specific"/>
    <property type="match status" value="1"/>
</dbReference>
<sequence>MGNLSHARNDVGDYWKSMMKYQTMPESIRSSLFDQDLSSDFPGSTKLGRFVENFEARSSAIIYQSHNSKPQGENKQGHSLVQVGEPKEVEIVGKITQRG</sequence>
<dbReference type="PANTHER" id="PTHR33731">
    <property type="entry name" value="PROTEIN, PUTATIVE-RELATED"/>
    <property type="match status" value="1"/>
</dbReference>
<dbReference type="Gramene" id="FCD_00038078-RA">
    <property type="protein sequence ID" value="FCD_00038078-RA:cds"/>
    <property type="gene ID" value="FCD_00038078"/>
</dbReference>
<dbReference type="EMBL" id="BTGU01001188">
    <property type="protein sequence ID" value="GMN70584.1"/>
    <property type="molecule type" value="Genomic_DNA"/>
</dbReference>
<evidence type="ECO:0000313" key="1">
    <source>
        <dbReference type="EMBL" id="GMN70584.1"/>
    </source>
</evidence>
<dbReference type="InterPro" id="IPR024489">
    <property type="entry name" value="Organ_specific_prot"/>
</dbReference>
<keyword evidence="2" id="KW-1185">Reference proteome</keyword>
<organism evidence="1 2">
    <name type="scientific">Ficus carica</name>
    <name type="common">Common fig</name>
    <dbReference type="NCBI Taxonomy" id="3494"/>
    <lineage>
        <taxon>Eukaryota</taxon>
        <taxon>Viridiplantae</taxon>
        <taxon>Streptophyta</taxon>
        <taxon>Embryophyta</taxon>
        <taxon>Tracheophyta</taxon>
        <taxon>Spermatophyta</taxon>
        <taxon>Magnoliopsida</taxon>
        <taxon>eudicotyledons</taxon>
        <taxon>Gunneridae</taxon>
        <taxon>Pentapetalae</taxon>
        <taxon>rosids</taxon>
        <taxon>fabids</taxon>
        <taxon>Rosales</taxon>
        <taxon>Moraceae</taxon>
        <taxon>Ficeae</taxon>
        <taxon>Ficus</taxon>
    </lineage>
</organism>
<evidence type="ECO:0000313" key="2">
    <source>
        <dbReference type="Proteomes" id="UP001187192"/>
    </source>
</evidence>
<dbReference type="Proteomes" id="UP001187192">
    <property type="component" value="Unassembled WGS sequence"/>
</dbReference>
<gene>
    <name evidence="1" type="ORF">TIFTF001_039625</name>
</gene>
<reference evidence="1" key="1">
    <citation type="submission" date="2023-07" db="EMBL/GenBank/DDBJ databases">
        <title>draft genome sequence of fig (Ficus carica).</title>
        <authorList>
            <person name="Takahashi T."/>
            <person name="Nishimura K."/>
        </authorList>
    </citation>
    <scope>NUCLEOTIDE SEQUENCE</scope>
</reference>
<comment type="caution">
    <text evidence="1">The sequence shown here is derived from an EMBL/GenBank/DDBJ whole genome shotgun (WGS) entry which is preliminary data.</text>
</comment>